<dbReference type="PANTHER" id="PTHR42741:SF3">
    <property type="entry name" value="NITROREDUCTASE FAMILY PROTEIN"/>
    <property type="match status" value="1"/>
</dbReference>
<dbReference type="Pfam" id="PF00881">
    <property type="entry name" value="Nitroreductase"/>
    <property type="match status" value="2"/>
</dbReference>
<dbReference type="CDD" id="cd02142">
    <property type="entry name" value="McbC_SagB-like_oxidoreductase"/>
    <property type="match status" value="2"/>
</dbReference>
<organism evidence="2 3">
    <name type="scientific">Riccia sorocarpa</name>
    <dbReference type="NCBI Taxonomy" id="122646"/>
    <lineage>
        <taxon>Eukaryota</taxon>
        <taxon>Viridiplantae</taxon>
        <taxon>Streptophyta</taxon>
        <taxon>Embryophyta</taxon>
        <taxon>Marchantiophyta</taxon>
        <taxon>Marchantiopsida</taxon>
        <taxon>Marchantiidae</taxon>
        <taxon>Marchantiales</taxon>
        <taxon>Ricciaceae</taxon>
        <taxon>Riccia</taxon>
    </lineage>
</organism>
<keyword evidence="3" id="KW-1185">Reference proteome</keyword>
<dbReference type="Proteomes" id="UP001633002">
    <property type="component" value="Unassembled WGS sequence"/>
</dbReference>
<accession>A0ABD3IBH4</accession>
<dbReference type="AlphaFoldDB" id="A0ABD3IBH4"/>
<dbReference type="PANTHER" id="PTHR42741">
    <property type="entry name" value="NITROREDUCTASE FAMILY PROTEIN"/>
    <property type="match status" value="1"/>
</dbReference>
<sequence>MGILCRAWRIQIHGSILQCRKASSTITWRSTTASNVRMMASGPAIPSTDSSVTPETAGDTLLSYHQETKHSFKKFARGPHGLDWASQPNPFRRYVGAKVVNLEHFAEETGSVPYPELGAGRVEAQPLTKSTLSQLLYDSLSLSAWKSIGTSTWSLRVNPSSGNLHPTEGYVISGPVAGVSDSPFVAHYAPKEHALEIRAELPPEVWEKVKEGLPEGAFLVAFTSIYWREAWKYGERAFRYCNHDVGHAIGAVAVASAHLGWNSQLVDGYGTRELQHLLGLASPSSVPAMRTGARALASPRGSSHKGVFPDLERESADCVVAVFPFSDVPLIGLPELPVLEAQTLASHCLQLDFLGQANKLSKEHVRWDRIYSASLASHKPHRRESMPAFGFGWRPLPENFINAEIYEDYTVRQVVRKRRSAVDMDGKYGMQRNVFYQLLLKATVGTPGMFPYGALPWDTEIHCAIFVHRVVDLPQGLYFLVRNAAHEQSLKQACSEKFHWEKPEGCPPALPLYRLLTGDARILAARVSCNQDIAGNGFFSLGMIARFQPVLEEKGPWMYPRLFWEAGLLGQVLYLEATAMGVAATGIGCYFDDAVHEILGLEDKRFQSLYHFTVGVPLIDTRIMNLPAYPGPAFDA</sequence>
<gene>
    <name evidence="2" type="ORF">R1sor_017812</name>
</gene>
<protein>
    <recommendedName>
        <fullName evidence="1">Nitroreductase domain-containing protein</fullName>
    </recommendedName>
</protein>
<dbReference type="Gene3D" id="3.40.109.10">
    <property type="entry name" value="NADH Oxidase"/>
    <property type="match status" value="2"/>
</dbReference>
<dbReference type="InterPro" id="IPR029479">
    <property type="entry name" value="Nitroreductase"/>
</dbReference>
<evidence type="ECO:0000313" key="3">
    <source>
        <dbReference type="Proteomes" id="UP001633002"/>
    </source>
</evidence>
<comment type="caution">
    <text evidence="2">The sequence shown here is derived from an EMBL/GenBank/DDBJ whole genome shotgun (WGS) entry which is preliminary data.</text>
</comment>
<dbReference type="SUPFAM" id="SSF55469">
    <property type="entry name" value="FMN-dependent nitroreductase-like"/>
    <property type="match status" value="2"/>
</dbReference>
<reference evidence="2 3" key="1">
    <citation type="submission" date="2024-09" db="EMBL/GenBank/DDBJ databases">
        <title>Chromosome-scale assembly of Riccia sorocarpa.</title>
        <authorList>
            <person name="Paukszto L."/>
        </authorList>
    </citation>
    <scope>NUCLEOTIDE SEQUENCE [LARGE SCALE GENOMIC DNA]</scope>
    <source>
        <strain evidence="2">LP-2024</strain>
        <tissue evidence="2">Aerial parts of the thallus</tissue>
    </source>
</reference>
<dbReference type="EMBL" id="JBJQOH010000001">
    <property type="protein sequence ID" value="KAL3699790.1"/>
    <property type="molecule type" value="Genomic_DNA"/>
</dbReference>
<name>A0ABD3IBH4_9MARC</name>
<evidence type="ECO:0000259" key="1">
    <source>
        <dbReference type="Pfam" id="PF00881"/>
    </source>
</evidence>
<evidence type="ECO:0000313" key="2">
    <source>
        <dbReference type="EMBL" id="KAL3699790.1"/>
    </source>
</evidence>
<feature type="domain" description="Nitroreductase" evidence="1">
    <location>
        <begin position="124"/>
        <end position="282"/>
    </location>
</feature>
<dbReference type="InterPro" id="IPR000415">
    <property type="entry name" value="Nitroreductase-like"/>
</dbReference>
<proteinExistence type="predicted"/>
<feature type="domain" description="Nitroreductase" evidence="1">
    <location>
        <begin position="544"/>
        <end position="615"/>
    </location>
</feature>